<evidence type="ECO:0000313" key="2">
    <source>
        <dbReference type="EMBL" id="OSS42512.1"/>
    </source>
</evidence>
<proteinExistence type="predicted"/>
<feature type="compositionally biased region" description="Low complexity" evidence="1">
    <location>
        <begin position="136"/>
        <end position="153"/>
    </location>
</feature>
<dbReference type="RefSeq" id="WP_086033425.1">
    <property type="nucleotide sequence ID" value="NZ_MDSU01000016.1"/>
</dbReference>
<dbReference type="InterPro" id="IPR007499">
    <property type="entry name" value="ERF_bacteria_virus"/>
</dbReference>
<dbReference type="AlphaFoldDB" id="A0A1X4XY91"/>
<evidence type="ECO:0000256" key="1">
    <source>
        <dbReference type="SAM" id="MobiDB-lite"/>
    </source>
</evidence>
<dbReference type="Proteomes" id="UP000194141">
    <property type="component" value="Unassembled WGS sequence"/>
</dbReference>
<dbReference type="OrthoDB" id="149299at2"/>
<feature type="region of interest" description="Disordered" evidence="1">
    <location>
        <begin position="133"/>
        <end position="163"/>
    </location>
</feature>
<dbReference type="Pfam" id="PF04404">
    <property type="entry name" value="ERF"/>
    <property type="match status" value="1"/>
</dbReference>
<gene>
    <name evidence="2" type="ORF">DESAMIL20_696</name>
</gene>
<reference evidence="2 3" key="1">
    <citation type="journal article" date="2017" name="Front. Microbiol.">
        <title>Genome Sequence of Desulfurella amilsii Strain TR1 and Comparative Genomics of Desulfurellaceae Family.</title>
        <authorList>
            <person name="Florentino A.P."/>
            <person name="Stams A.J."/>
            <person name="Sanchez-Andrea I."/>
        </authorList>
    </citation>
    <scope>NUCLEOTIDE SEQUENCE [LARGE SCALE GENOMIC DNA]</scope>
    <source>
        <strain evidence="2 3">TR1</strain>
    </source>
</reference>
<sequence length="225" mass="25552">MSENENGFVDFVKDFIELQKELNKIEFLKNKKGYNYHYTPLEDILPMVVGIATQHNIAILQSFDTNDNNIVVGELILSHISGYERKFVSRIPMANVGSGKDNPTQNVGATVSYLRRYMIMSVFGIATEDNDAETRQLPQQQSKPSQQPQQNKPQPQPQQPAKPLADVETFLKSLNLSYKTQGNMIKILSGYNETSKNKESLVKYGFRYNAQAKAWIMPIQEQEAS</sequence>
<name>A0A1X4XY91_9BACT</name>
<protein>
    <submittedName>
        <fullName evidence="2">Uncharacterized protein</fullName>
    </submittedName>
</protein>
<comment type="caution">
    <text evidence="2">The sequence shown here is derived from an EMBL/GenBank/DDBJ whole genome shotgun (WGS) entry which is preliminary data.</text>
</comment>
<dbReference type="EMBL" id="MDSU01000016">
    <property type="protein sequence ID" value="OSS42512.1"/>
    <property type="molecule type" value="Genomic_DNA"/>
</dbReference>
<dbReference type="STRING" id="1562698.DESAMIL20_696"/>
<evidence type="ECO:0000313" key="3">
    <source>
        <dbReference type="Proteomes" id="UP000194141"/>
    </source>
</evidence>
<organism evidence="2 3">
    <name type="scientific">Desulfurella amilsii</name>
    <dbReference type="NCBI Taxonomy" id="1562698"/>
    <lineage>
        <taxon>Bacteria</taxon>
        <taxon>Pseudomonadati</taxon>
        <taxon>Campylobacterota</taxon>
        <taxon>Desulfurellia</taxon>
        <taxon>Desulfurellales</taxon>
        <taxon>Desulfurellaceae</taxon>
        <taxon>Desulfurella</taxon>
    </lineage>
</organism>
<accession>A0A1X4XY91</accession>
<keyword evidence="3" id="KW-1185">Reference proteome</keyword>